<feature type="region of interest" description="Disordered" evidence="2">
    <location>
        <begin position="508"/>
        <end position="575"/>
    </location>
</feature>
<reference evidence="4" key="2">
    <citation type="submission" date="2025-09" db="UniProtKB">
        <authorList>
            <consortium name="Ensembl"/>
        </authorList>
    </citation>
    <scope>IDENTIFICATION</scope>
</reference>
<reference evidence="4" key="1">
    <citation type="submission" date="2025-08" db="UniProtKB">
        <authorList>
            <consortium name="Ensembl"/>
        </authorList>
    </citation>
    <scope>IDENTIFICATION</scope>
</reference>
<accession>A0A8C4Q4S0</accession>
<feature type="domain" description="DUF4795" evidence="3">
    <location>
        <begin position="236"/>
        <end position="425"/>
    </location>
</feature>
<feature type="compositionally biased region" description="Polar residues" evidence="2">
    <location>
        <begin position="558"/>
        <end position="575"/>
    </location>
</feature>
<evidence type="ECO:0000256" key="2">
    <source>
        <dbReference type="SAM" id="MobiDB-lite"/>
    </source>
</evidence>
<keyword evidence="1" id="KW-0175">Coiled coil</keyword>
<evidence type="ECO:0000259" key="3">
    <source>
        <dbReference type="Pfam" id="PF16043"/>
    </source>
</evidence>
<dbReference type="GeneTree" id="ENSGT00940000167057"/>
<evidence type="ECO:0000313" key="5">
    <source>
        <dbReference type="Proteomes" id="UP000694388"/>
    </source>
</evidence>
<name>A0A8C4Q4S0_EPTBU</name>
<protein>
    <recommendedName>
        <fullName evidence="3">DUF4795 domain-containing protein</fullName>
    </recommendedName>
</protein>
<dbReference type="PANTHER" id="PTHR47080">
    <property type="entry name" value="CHROMOSOME 16 OPEN READING FRAME 96"/>
    <property type="match status" value="1"/>
</dbReference>
<dbReference type="Ensembl" id="ENSEBUT00000010331.1">
    <property type="protein sequence ID" value="ENSEBUP00000009800.1"/>
    <property type="gene ID" value="ENSEBUG00000006295.1"/>
</dbReference>
<proteinExistence type="predicted"/>
<evidence type="ECO:0000256" key="1">
    <source>
        <dbReference type="SAM" id="Coils"/>
    </source>
</evidence>
<dbReference type="Pfam" id="PF16043">
    <property type="entry name" value="DUF4795"/>
    <property type="match status" value="1"/>
</dbReference>
<feature type="coiled-coil region" evidence="1">
    <location>
        <begin position="207"/>
        <end position="336"/>
    </location>
</feature>
<dbReference type="InterPro" id="IPR032013">
    <property type="entry name" value="DUF4795"/>
</dbReference>
<dbReference type="PANTHER" id="PTHR47080:SF2">
    <property type="entry name" value="GLUTAMINE-RICH PROTEIN 2"/>
    <property type="match status" value="1"/>
</dbReference>
<dbReference type="AlphaFoldDB" id="A0A8C4Q4S0"/>
<dbReference type="OMA" id="QARMMEE"/>
<sequence length="575" mass="66365">MWQMIQVQKCMEANTSGVTKAMSLLQDVMIEINCLKLSQDVAVQDIEMIKAGMDAKMQEVWKHLEEINNMQEKITGQDTVLQKMQEVWKHLGEMNNIQEKITGQDAVLKVLGEKLDELHHFDTKDFMTWQGFQEFIVPGGKNSPEVELLRKHYKGIVHILQDLALLPQRHVKLSSRVDGFESVAQSSALNLSKLQLQMEQFGETDWKEGLLQEMEKLKESMNRLHANTIQDSFSLARLKKSVGEQENASKQLYEEMRTQKERFHKVLEELEEIENKKADKEQVEQDIDEKADKEELYRKLSTSRFDTTTNELNRMIHELLGKLEAQEHNWQDLQERLTAEVDKKLNRMDLEPLKKSMEERWKNMKKQLQRMPRIEASDAAGFREQLLTRLHCIACNRPVQVQRGPHLITVPKAHGFPSTRSARPYTVYDIEHIRQHARSDRELGDYAYWASMKMCGTSRRSVRTAAPSSWGTVPNQQAAHTQYKPLTCCNNEVDILGLDGHIYKGRLDNMTPDGSQDESKSTGESLFMPPTHLPRLYDAEIDEYTSYKGSEQEDTARPCQTPTTVHGLQNSVRTA</sequence>
<dbReference type="Proteomes" id="UP000694388">
    <property type="component" value="Unplaced"/>
</dbReference>
<evidence type="ECO:0000313" key="4">
    <source>
        <dbReference type="Ensembl" id="ENSEBUP00000009800.1"/>
    </source>
</evidence>
<organism evidence="4 5">
    <name type="scientific">Eptatretus burgeri</name>
    <name type="common">Inshore hagfish</name>
    <dbReference type="NCBI Taxonomy" id="7764"/>
    <lineage>
        <taxon>Eukaryota</taxon>
        <taxon>Metazoa</taxon>
        <taxon>Chordata</taxon>
        <taxon>Craniata</taxon>
        <taxon>Vertebrata</taxon>
        <taxon>Cyclostomata</taxon>
        <taxon>Myxini</taxon>
        <taxon>Myxiniformes</taxon>
        <taxon>Myxinidae</taxon>
        <taxon>Eptatretinae</taxon>
        <taxon>Eptatretus</taxon>
    </lineage>
</organism>
<keyword evidence="5" id="KW-1185">Reference proteome</keyword>